<accession>A0A7J8BJK8</accession>
<keyword evidence="4" id="KW-0255">Endonuclease</keyword>
<gene>
    <name evidence="7" type="ORF">HJG59_010441</name>
</gene>
<dbReference type="GO" id="GO:0016779">
    <property type="term" value="F:nucleotidyltransferase activity"/>
    <property type="evidence" value="ECO:0007669"/>
    <property type="project" value="UniProtKB-KW"/>
</dbReference>
<evidence type="ECO:0000313" key="8">
    <source>
        <dbReference type="Proteomes" id="UP000550707"/>
    </source>
</evidence>
<reference evidence="7 8" key="1">
    <citation type="journal article" date="2020" name="Nature">
        <title>Six reference-quality genomes reveal evolution of bat adaptations.</title>
        <authorList>
            <person name="Jebb D."/>
            <person name="Huang Z."/>
            <person name="Pippel M."/>
            <person name="Hughes G.M."/>
            <person name="Lavrichenko K."/>
            <person name="Devanna P."/>
            <person name="Winkler S."/>
            <person name="Jermiin L.S."/>
            <person name="Skirmuntt E.C."/>
            <person name="Katzourakis A."/>
            <person name="Burkitt-Gray L."/>
            <person name="Ray D.A."/>
            <person name="Sullivan K.A.M."/>
            <person name="Roscito J.G."/>
            <person name="Kirilenko B.M."/>
            <person name="Davalos L.M."/>
            <person name="Corthals A.P."/>
            <person name="Power M.L."/>
            <person name="Jones G."/>
            <person name="Ransome R.D."/>
            <person name="Dechmann D.K.N."/>
            <person name="Locatelli A.G."/>
            <person name="Puechmaille S.J."/>
            <person name="Fedrigo O."/>
            <person name="Jarvis E.D."/>
            <person name="Hiller M."/>
            <person name="Vernes S.C."/>
            <person name="Myers E.W."/>
            <person name="Teeling E.C."/>
        </authorList>
    </citation>
    <scope>NUCLEOTIDE SEQUENCE [LARGE SCALE GENOMIC DNA]</scope>
    <source>
        <strain evidence="7">MMolMol1</strain>
        <tissue evidence="7">Muscle</tissue>
    </source>
</reference>
<dbReference type="EMBL" id="JACASF010000030">
    <property type="protein sequence ID" value="KAF6398596.1"/>
    <property type="molecule type" value="Genomic_DNA"/>
</dbReference>
<dbReference type="Proteomes" id="UP000550707">
    <property type="component" value="Unassembled WGS sequence"/>
</dbReference>
<dbReference type="InterPro" id="IPR040643">
    <property type="entry name" value="MLVIN_C"/>
</dbReference>
<evidence type="ECO:0000259" key="6">
    <source>
        <dbReference type="Pfam" id="PF18697"/>
    </source>
</evidence>
<sequence>MRAIAATALLLKEVQKLTLGQDLQIIGGHTTEALLRSPDRWISNARLTQYQSLQAIEVIRREARLSAKERKQPTEAEPPPLDIEPGDWIWIKKFNKETLEPTWDGPHLVILTTPTAFKVSNKRPWIHHTQVKKAHPDQIPKKWVLFKDPTDPLKLKFTASS</sequence>
<dbReference type="AlphaFoldDB" id="A0A7J8BJK8"/>
<keyword evidence="3" id="KW-0540">Nuclease</keyword>
<dbReference type="Pfam" id="PF18697">
    <property type="entry name" value="MLVIN_C"/>
    <property type="match status" value="1"/>
</dbReference>
<keyword evidence="5" id="KW-0378">Hydrolase</keyword>
<proteinExistence type="predicted"/>
<evidence type="ECO:0000256" key="4">
    <source>
        <dbReference type="ARBA" id="ARBA00022759"/>
    </source>
</evidence>
<evidence type="ECO:0000256" key="5">
    <source>
        <dbReference type="ARBA" id="ARBA00022801"/>
    </source>
</evidence>
<evidence type="ECO:0000256" key="3">
    <source>
        <dbReference type="ARBA" id="ARBA00022722"/>
    </source>
</evidence>
<dbReference type="InParanoid" id="A0A7J8BJK8"/>
<dbReference type="GO" id="GO:0004519">
    <property type="term" value="F:endonuclease activity"/>
    <property type="evidence" value="ECO:0007669"/>
    <property type="project" value="UniProtKB-KW"/>
</dbReference>
<evidence type="ECO:0000256" key="2">
    <source>
        <dbReference type="ARBA" id="ARBA00022695"/>
    </source>
</evidence>
<keyword evidence="2" id="KW-0548">Nucleotidyltransferase</keyword>
<feature type="domain" description="Murine leukemia virus integrase C-terminal" evidence="6">
    <location>
        <begin position="84"/>
        <end position="136"/>
    </location>
</feature>
<keyword evidence="1" id="KW-0808">Transferase</keyword>
<organism evidence="7 8">
    <name type="scientific">Molossus molossus</name>
    <name type="common">Pallas' mastiff bat</name>
    <name type="synonym">Vespertilio molossus</name>
    <dbReference type="NCBI Taxonomy" id="27622"/>
    <lineage>
        <taxon>Eukaryota</taxon>
        <taxon>Metazoa</taxon>
        <taxon>Chordata</taxon>
        <taxon>Craniata</taxon>
        <taxon>Vertebrata</taxon>
        <taxon>Euteleostomi</taxon>
        <taxon>Mammalia</taxon>
        <taxon>Eutheria</taxon>
        <taxon>Laurasiatheria</taxon>
        <taxon>Chiroptera</taxon>
        <taxon>Yangochiroptera</taxon>
        <taxon>Molossidae</taxon>
        <taxon>Molossus</taxon>
    </lineage>
</organism>
<dbReference type="Gene3D" id="2.30.30.850">
    <property type="match status" value="1"/>
</dbReference>
<evidence type="ECO:0000256" key="1">
    <source>
        <dbReference type="ARBA" id="ARBA00022679"/>
    </source>
</evidence>
<protein>
    <recommendedName>
        <fullName evidence="6">Murine leukemia virus integrase C-terminal domain-containing protein</fullName>
    </recommendedName>
</protein>
<evidence type="ECO:0000313" key="7">
    <source>
        <dbReference type="EMBL" id="KAF6398596.1"/>
    </source>
</evidence>
<dbReference type="GO" id="GO:0016787">
    <property type="term" value="F:hydrolase activity"/>
    <property type="evidence" value="ECO:0007669"/>
    <property type="project" value="UniProtKB-KW"/>
</dbReference>
<name>A0A7J8BJK8_MOLMO</name>
<keyword evidence="8" id="KW-1185">Reference proteome</keyword>
<comment type="caution">
    <text evidence="7">The sequence shown here is derived from an EMBL/GenBank/DDBJ whole genome shotgun (WGS) entry which is preliminary data.</text>
</comment>